<accession>A0ABS2UWK4</accession>
<reference evidence="1 2" key="1">
    <citation type="journal article" date="2016" name="Arch. Microbiol.">
        <title>Streptomyces zhihengii sp. nov., isolated from rhizospheric soil of Psammosilene tunicoides.</title>
        <authorList>
            <person name="Huang M.J."/>
            <person name="Fei J.J."/>
            <person name="Salam N."/>
            <person name="Kim C.J."/>
            <person name="Hozzein W.N."/>
            <person name="Xiao M."/>
            <person name="Huang H.Q."/>
            <person name="Li W.J."/>
        </authorList>
    </citation>
    <scope>NUCLEOTIDE SEQUENCE [LARGE SCALE GENOMIC DNA]</scope>
    <source>
        <strain evidence="1 2">YIM T102</strain>
    </source>
</reference>
<name>A0ABS2UWK4_9ACTN</name>
<evidence type="ECO:0008006" key="3">
    <source>
        <dbReference type="Google" id="ProtNLM"/>
    </source>
</evidence>
<proteinExistence type="predicted"/>
<dbReference type="RefSeq" id="WP_205375634.1">
    <property type="nucleotide sequence ID" value="NZ_JAFEJA010000001.1"/>
</dbReference>
<sequence>MPLQTTTLTVLIASPGDTALERDAVEDVIRSWNSDHTLEQKVHLLALRWELDSFPVIGRGTAQEMVNSQFADKADIVVGLFYSRLGHPTASAPSGTAEEISRAVDRGAAVHVFFSGANIPQDHDAQQFAALREFREQLRGSGLLGAYSSPDDLKAKVRTCLEHDVHLLTDAVETASAQSPASAAVMRCRYLSEDQQYTDSLGRLKTRQVRQRLRVENLGTGAAEHIEVVVEPLGEGASPVVGDDLTAERLPSHTYFDIPVAPTFGSSPQARVVITWEESGEQFSERQTVRWT</sequence>
<evidence type="ECO:0000313" key="2">
    <source>
        <dbReference type="Proteomes" id="UP000664109"/>
    </source>
</evidence>
<dbReference type="EMBL" id="JAFEJA010000001">
    <property type="protein sequence ID" value="MBM9621818.1"/>
    <property type="molecule type" value="Genomic_DNA"/>
</dbReference>
<organism evidence="1 2">
    <name type="scientific">Streptomyces zhihengii</name>
    <dbReference type="NCBI Taxonomy" id="1818004"/>
    <lineage>
        <taxon>Bacteria</taxon>
        <taxon>Bacillati</taxon>
        <taxon>Actinomycetota</taxon>
        <taxon>Actinomycetes</taxon>
        <taxon>Kitasatosporales</taxon>
        <taxon>Streptomycetaceae</taxon>
        <taxon>Streptomyces</taxon>
    </lineage>
</organism>
<protein>
    <recommendedName>
        <fullName evidence="3">DUF4062 domain-containing protein</fullName>
    </recommendedName>
</protein>
<comment type="caution">
    <text evidence="1">The sequence shown here is derived from an EMBL/GenBank/DDBJ whole genome shotgun (WGS) entry which is preliminary data.</text>
</comment>
<dbReference type="Proteomes" id="UP000664109">
    <property type="component" value="Unassembled WGS sequence"/>
</dbReference>
<evidence type="ECO:0000313" key="1">
    <source>
        <dbReference type="EMBL" id="MBM9621818.1"/>
    </source>
</evidence>
<gene>
    <name evidence="1" type="ORF">JE024_24405</name>
</gene>
<keyword evidence="2" id="KW-1185">Reference proteome</keyword>